<protein>
    <submittedName>
        <fullName evidence="2">Acetyltransferase</fullName>
    </submittedName>
</protein>
<name>R6P3U7_9FIRM</name>
<reference evidence="2" key="1">
    <citation type="submission" date="2012-11" db="EMBL/GenBank/DDBJ databases">
        <title>Dependencies among metagenomic species, viruses, plasmids and units of genetic variation.</title>
        <authorList>
            <person name="Nielsen H.B."/>
            <person name="Almeida M."/>
            <person name="Juncker A.S."/>
            <person name="Rasmussen S."/>
            <person name="Li J."/>
            <person name="Sunagawa S."/>
            <person name="Plichta D."/>
            <person name="Gautier L."/>
            <person name="Le Chatelier E."/>
            <person name="Peletier E."/>
            <person name="Bonde I."/>
            <person name="Nielsen T."/>
            <person name="Manichanh C."/>
            <person name="Arumugam M."/>
            <person name="Batto J."/>
            <person name="Santos M.B.Q.D."/>
            <person name="Blom N."/>
            <person name="Borruel N."/>
            <person name="Burgdorf K.S."/>
            <person name="Boumezbeur F."/>
            <person name="Casellas F."/>
            <person name="Dore J."/>
            <person name="Guarner F."/>
            <person name="Hansen T."/>
            <person name="Hildebrand F."/>
            <person name="Kaas R.S."/>
            <person name="Kennedy S."/>
            <person name="Kristiansen K."/>
            <person name="Kultima J.R."/>
            <person name="Leonard P."/>
            <person name="Levenez F."/>
            <person name="Lund O."/>
            <person name="Moumen B."/>
            <person name="Le Paslier D."/>
            <person name="Pons N."/>
            <person name="Pedersen O."/>
            <person name="Prifti E."/>
            <person name="Qin J."/>
            <person name="Raes J."/>
            <person name="Tap J."/>
            <person name="Tims S."/>
            <person name="Ussery D.W."/>
            <person name="Yamada T."/>
            <person name="MetaHit consortium"/>
            <person name="Renault P."/>
            <person name="Sicheritz-Ponten T."/>
            <person name="Bork P."/>
            <person name="Wang J."/>
            <person name="Brunak S."/>
            <person name="Ehrlich S.D."/>
        </authorList>
    </citation>
    <scope>NUCLEOTIDE SEQUENCE [LARGE SCALE GENOMIC DNA]</scope>
</reference>
<evidence type="ECO:0000313" key="2">
    <source>
        <dbReference type="EMBL" id="CDC04647.1"/>
    </source>
</evidence>
<sequence>MCFPDESYDYDAMCKNSIFIGAYDGDICIGLAIMQHAFFEYMYDLKVNAEYRRRGIAKRLLDKAGEIALAEKYIGIYTQGQDNNLGACLFYIQSGFCIGGFDSNIYQGTKQEGKADIIFYRDC</sequence>
<dbReference type="Proteomes" id="UP000018168">
    <property type="component" value="Unassembled WGS sequence"/>
</dbReference>
<comment type="caution">
    <text evidence="2">The sequence shown here is derived from an EMBL/GenBank/DDBJ whole genome shotgun (WGS) entry which is preliminary data.</text>
</comment>
<evidence type="ECO:0000313" key="3">
    <source>
        <dbReference type="Proteomes" id="UP000018168"/>
    </source>
</evidence>
<dbReference type="CDD" id="cd04301">
    <property type="entry name" value="NAT_SF"/>
    <property type="match status" value="1"/>
</dbReference>
<dbReference type="EMBL" id="CBEP010000069">
    <property type="protein sequence ID" value="CDC04647.1"/>
    <property type="molecule type" value="Genomic_DNA"/>
</dbReference>
<dbReference type="Pfam" id="PF00583">
    <property type="entry name" value="Acetyltransf_1"/>
    <property type="match status" value="1"/>
</dbReference>
<feature type="domain" description="N-acetyltransferase" evidence="1">
    <location>
        <begin position="1"/>
        <end position="123"/>
    </location>
</feature>
<dbReference type="InterPro" id="IPR016181">
    <property type="entry name" value="Acyl_CoA_acyltransferase"/>
</dbReference>
<keyword evidence="2" id="KW-0808">Transferase</keyword>
<dbReference type="Gene3D" id="3.40.630.30">
    <property type="match status" value="1"/>
</dbReference>
<organism evidence="2 3">
    <name type="scientific">[Clostridium] leptum CAG:27</name>
    <dbReference type="NCBI Taxonomy" id="1263068"/>
    <lineage>
        <taxon>Bacteria</taxon>
        <taxon>Bacillati</taxon>
        <taxon>Bacillota</taxon>
        <taxon>Clostridia</taxon>
        <taxon>Eubacteriales</taxon>
        <taxon>Oscillospiraceae</taxon>
        <taxon>Oscillospiraceae incertae sedis</taxon>
    </lineage>
</organism>
<evidence type="ECO:0000259" key="1">
    <source>
        <dbReference type="PROSITE" id="PS51186"/>
    </source>
</evidence>
<dbReference type="InterPro" id="IPR000182">
    <property type="entry name" value="GNAT_dom"/>
</dbReference>
<dbReference type="PROSITE" id="PS51186">
    <property type="entry name" value="GNAT"/>
    <property type="match status" value="1"/>
</dbReference>
<proteinExistence type="predicted"/>
<dbReference type="GO" id="GO:0016747">
    <property type="term" value="F:acyltransferase activity, transferring groups other than amino-acyl groups"/>
    <property type="evidence" value="ECO:0007669"/>
    <property type="project" value="InterPro"/>
</dbReference>
<gene>
    <name evidence="2" type="ORF">BN578_00182</name>
</gene>
<accession>R6P3U7</accession>
<dbReference type="AlphaFoldDB" id="R6P3U7"/>
<dbReference type="SUPFAM" id="SSF55729">
    <property type="entry name" value="Acyl-CoA N-acyltransferases (Nat)"/>
    <property type="match status" value="1"/>
</dbReference>